<dbReference type="EMBL" id="FXAY01000003">
    <property type="protein sequence ID" value="SMG34914.1"/>
    <property type="molecule type" value="Genomic_DNA"/>
</dbReference>
<dbReference type="STRING" id="150121.SAMN06296010_2000"/>
<dbReference type="AlphaFoldDB" id="A0A1X7K2K9"/>
<accession>A0A1X7K2K9</accession>
<gene>
    <name evidence="2" type="ORF">SAMN06296010_2000</name>
</gene>
<dbReference type="RefSeq" id="WP_085485562.1">
    <property type="nucleotide sequence ID" value="NZ_FXAY01000003.1"/>
</dbReference>
<dbReference type="Proteomes" id="UP000193244">
    <property type="component" value="Unassembled WGS sequence"/>
</dbReference>
<evidence type="ECO:0000313" key="2">
    <source>
        <dbReference type="EMBL" id="SMG34914.1"/>
    </source>
</evidence>
<reference evidence="3" key="1">
    <citation type="submission" date="2017-04" db="EMBL/GenBank/DDBJ databases">
        <authorList>
            <person name="Varghese N."/>
            <person name="Submissions S."/>
        </authorList>
    </citation>
    <scope>NUCLEOTIDE SEQUENCE [LARGE SCALE GENOMIC DNA]</scope>
    <source>
        <strain evidence="3">VKM Ac-2510</strain>
    </source>
</reference>
<name>A0A1X7K2K9_9MICO</name>
<feature type="coiled-coil region" evidence="1">
    <location>
        <begin position="3"/>
        <end position="63"/>
    </location>
</feature>
<keyword evidence="1" id="KW-0175">Coiled coil</keyword>
<proteinExistence type="predicted"/>
<evidence type="ECO:0000313" key="3">
    <source>
        <dbReference type="Proteomes" id="UP000193244"/>
    </source>
</evidence>
<keyword evidence="3" id="KW-1185">Reference proteome</keyword>
<organism evidence="2 3">
    <name type="scientific">Agreia pratensis</name>
    <dbReference type="NCBI Taxonomy" id="150121"/>
    <lineage>
        <taxon>Bacteria</taxon>
        <taxon>Bacillati</taxon>
        <taxon>Actinomycetota</taxon>
        <taxon>Actinomycetes</taxon>
        <taxon>Micrococcales</taxon>
        <taxon>Microbacteriaceae</taxon>
        <taxon>Agreia</taxon>
    </lineage>
</organism>
<sequence length="178" mass="19641">MALTNLTNAVTGYRAKAEELQNRLTSQTRAIENDGNLTDSGKREQIANQKESIKSSLAALKAQEMQYVRDTKDRLTRELFGSTTSDPSHVIAFRDAQDRADRLADPEEAIALLNRAEVSGDKSLSSAVLLKAVTSGWRSVTRAYSAEYPDTAEKLSDLQQVEEFEGPSMQRAVIYGVI</sequence>
<evidence type="ECO:0000256" key="1">
    <source>
        <dbReference type="SAM" id="Coils"/>
    </source>
</evidence>
<dbReference type="OrthoDB" id="5070029at2"/>
<protein>
    <submittedName>
        <fullName evidence="2">Uncharacterized protein</fullName>
    </submittedName>
</protein>